<feature type="transmembrane region" description="Helical" evidence="1">
    <location>
        <begin position="146"/>
        <end position="169"/>
    </location>
</feature>
<dbReference type="RefSeq" id="WP_191840436.1">
    <property type="nucleotide sequence ID" value="NZ_BAAALB010000040.1"/>
</dbReference>
<dbReference type="EMBL" id="BONG01000077">
    <property type="protein sequence ID" value="GIF93976.1"/>
    <property type="molecule type" value="Genomic_DNA"/>
</dbReference>
<dbReference type="InterPro" id="IPR021125">
    <property type="entry name" value="DUF2127"/>
</dbReference>
<keyword evidence="1" id="KW-0472">Membrane</keyword>
<evidence type="ECO:0008006" key="4">
    <source>
        <dbReference type="Google" id="ProtNLM"/>
    </source>
</evidence>
<comment type="caution">
    <text evidence="2">The sequence shown here is derived from an EMBL/GenBank/DDBJ whole genome shotgun (WGS) entry which is preliminary data.</text>
</comment>
<proteinExistence type="predicted"/>
<reference evidence="2 3" key="1">
    <citation type="submission" date="2021-01" db="EMBL/GenBank/DDBJ databases">
        <title>Whole genome shotgun sequence of Catellatospora chokoriensis NBRC 107358.</title>
        <authorList>
            <person name="Komaki H."/>
            <person name="Tamura T."/>
        </authorList>
    </citation>
    <scope>NUCLEOTIDE SEQUENCE [LARGE SCALE GENOMIC DNA]</scope>
    <source>
        <strain evidence="2 3">NBRC 107358</strain>
    </source>
</reference>
<protein>
    <recommendedName>
        <fullName evidence="4">DUF2127 domain-containing protein</fullName>
    </recommendedName>
</protein>
<dbReference type="AlphaFoldDB" id="A0A8J3K6C5"/>
<dbReference type="Proteomes" id="UP000619293">
    <property type="component" value="Unassembled WGS sequence"/>
</dbReference>
<feature type="transmembrane region" description="Helical" evidence="1">
    <location>
        <begin position="200"/>
        <end position="217"/>
    </location>
</feature>
<dbReference type="Pfam" id="PF09900">
    <property type="entry name" value="DUF2127"/>
    <property type="match status" value="1"/>
</dbReference>
<keyword evidence="1" id="KW-1133">Transmembrane helix</keyword>
<keyword evidence="1" id="KW-0812">Transmembrane</keyword>
<evidence type="ECO:0000256" key="1">
    <source>
        <dbReference type="SAM" id="Phobius"/>
    </source>
</evidence>
<evidence type="ECO:0000313" key="3">
    <source>
        <dbReference type="Proteomes" id="UP000619293"/>
    </source>
</evidence>
<keyword evidence="3" id="KW-1185">Reference proteome</keyword>
<gene>
    <name evidence="2" type="ORF">Cch02nite_74200</name>
</gene>
<sequence>MDWNLLACARHHLTYAPDEPALRDHLRVDTVDGAAWRCLRCGDYVPGSPRAAGPADEAPVPLRGQLLRDAVVLRALAVERALRGGLLLLGAYAVWRFRGAQPAVQIAFDQDLPLLQPLADRLHWNLAESPLVHLVRTALATRPQTLTWIAAGLACYGLLQLAEGTGLWLLRRWGEYLAAIATAAFIPLEVYELIERVTWVRVTALLINIGAVVFLVYRKRLFGARGGRPAYDAERHHASLIQVARAATGPPPPRNS</sequence>
<name>A0A8J3K6C5_9ACTN</name>
<accession>A0A8J3K6C5</accession>
<organism evidence="2 3">
    <name type="scientific">Catellatospora chokoriensis</name>
    <dbReference type="NCBI Taxonomy" id="310353"/>
    <lineage>
        <taxon>Bacteria</taxon>
        <taxon>Bacillati</taxon>
        <taxon>Actinomycetota</taxon>
        <taxon>Actinomycetes</taxon>
        <taxon>Micromonosporales</taxon>
        <taxon>Micromonosporaceae</taxon>
        <taxon>Catellatospora</taxon>
    </lineage>
</organism>
<evidence type="ECO:0000313" key="2">
    <source>
        <dbReference type="EMBL" id="GIF93976.1"/>
    </source>
</evidence>